<feature type="domain" description="Peptidase M13 N-terminal" evidence="10">
    <location>
        <begin position="48"/>
        <end position="427"/>
    </location>
</feature>
<evidence type="ECO:0000313" key="11">
    <source>
        <dbReference type="EMBL" id="SJZ93786.1"/>
    </source>
</evidence>
<evidence type="ECO:0000256" key="4">
    <source>
        <dbReference type="ARBA" id="ARBA00022723"/>
    </source>
</evidence>
<comment type="similarity">
    <text evidence="2">Belongs to the peptidase M13 family.</text>
</comment>
<accession>A0A1T4PR95</accession>
<dbReference type="OrthoDB" id="9775677at2"/>
<dbReference type="PROSITE" id="PS51257">
    <property type="entry name" value="PROKAR_LIPOPROTEIN"/>
    <property type="match status" value="1"/>
</dbReference>
<keyword evidence="12" id="KW-1185">Reference proteome</keyword>
<dbReference type="GO" id="GO:0004222">
    <property type="term" value="F:metalloendopeptidase activity"/>
    <property type="evidence" value="ECO:0007669"/>
    <property type="project" value="InterPro"/>
</dbReference>
<comment type="cofactor">
    <cofactor evidence="1">
        <name>Zn(2+)</name>
        <dbReference type="ChEBI" id="CHEBI:29105"/>
    </cofactor>
</comment>
<evidence type="ECO:0000259" key="10">
    <source>
        <dbReference type="Pfam" id="PF05649"/>
    </source>
</evidence>
<protein>
    <submittedName>
        <fullName evidence="11">Putative endopeptidase</fullName>
    </submittedName>
</protein>
<gene>
    <name evidence="11" type="ORF">SAMN02745171_01552</name>
</gene>
<evidence type="ECO:0000256" key="7">
    <source>
        <dbReference type="ARBA" id="ARBA00023049"/>
    </source>
</evidence>
<keyword evidence="8" id="KW-0732">Signal</keyword>
<dbReference type="SUPFAM" id="SSF55486">
    <property type="entry name" value="Metalloproteases ('zincins'), catalytic domain"/>
    <property type="match status" value="1"/>
</dbReference>
<feature type="chain" id="PRO_5012301211" evidence="8">
    <location>
        <begin position="23"/>
        <end position="684"/>
    </location>
</feature>
<feature type="signal peptide" evidence="8">
    <location>
        <begin position="1"/>
        <end position="22"/>
    </location>
</feature>
<dbReference type="Gene3D" id="3.40.390.10">
    <property type="entry name" value="Collagenase (Catalytic Domain)"/>
    <property type="match status" value="1"/>
</dbReference>
<evidence type="ECO:0000313" key="12">
    <source>
        <dbReference type="Proteomes" id="UP000190121"/>
    </source>
</evidence>
<keyword evidence="7" id="KW-0482">Metalloprotease</keyword>
<feature type="domain" description="Peptidase M13 C-terminal" evidence="9">
    <location>
        <begin position="480"/>
        <end position="681"/>
    </location>
</feature>
<dbReference type="Pfam" id="PF05649">
    <property type="entry name" value="Peptidase_M13_N"/>
    <property type="match status" value="1"/>
</dbReference>
<evidence type="ECO:0000256" key="2">
    <source>
        <dbReference type="ARBA" id="ARBA00007357"/>
    </source>
</evidence>
<dbReference type="GO" id="GO:0016485">
    <property type="term" value="P:protein processing"/>
    <property type="evidence" value="ECO:0007669"/>
    <property type="project" value="TreeGrafter"/>
</dbReference>
<evidence type="ECO:0000256" key="5">
    <source>
        <dbReference type="ARBA" id="ARBA00022801"/>
    </source>
</evidence>
<dbReference type="Gene3D" id="1.10.1380.10">
    <property type="entry name" value="Neutral endopeptidase , domain2"/>
    <property type="match status" value="1"/>
</dbReference>
<dbReference type="InterPro" id="IPR024079">
    <property type="entry name" value="MetalloPept_cat_dom_sf"/>
</dbReference>
<evidence type="ECO:0000256" key="1">
    <source>
        <dbReference type="ARBA" id="ARBA00001947"/>
    </source>
</evidence>
<dbReference type="InterPro" id="IPR008753">
    <property type="entry name" value="Peptidase_M13_N"/>
</dbReference>
<dbReference type="STRING" id="29524.SAMN02745171_01552"/>
<dbReference type="PANTHER" id="PTHR11733:SF167">
    <property type="entry name" value="FI17812P1-RELATED"/>
    <property type="match status" value="1"/>
</dbReference>
<dbReference type="InterPro" id="IPR000718">
    <property type="entry name" value="Peptidase_M13"/>
</dbReference>
<dbReference type="InterPro" id="IPR042089">
    <property type="entry name" value="Peptidase_M13_dom_2"/>
</dbReference>
<keyword evidence="5" id="KW-0378">Hydrolase</keyword>
<evidence type="ECO:0000256" key="3">
    <source>
        <dbReference type="ARBA" id="ARBA00022670"/>
    </source>
</evidence>
<organism evidence="11 12">
    <name type="scientific">Porphyromonas circumdentaria</name>
    <dbReference type="NCBI Taxonomy" id="29524"/>
    <lineage>
        <taxon>Bacteria</taxon>
        <taxon>Pseudomonadati</taxon>
        <taxon>Bacteroidota</taxon>
        <taxon>Bacteroidia</taxon>
        <taxon>Bacteroidales</taxon>
        <taxon>Porphyromonadaceae</taxon>
        <taxon>Porphyromonas</taxon>
    </lineage>
</organism>
<dbReference type="Pfam" id="PF01431">
    <property type="entry name" value="Peptidase_M13"/>
    <property type="match status" value="1"/>
</dbReference>
<dbReference type="GO" id="GO:0046872">
    <property type="term" value="F:metal ion binding"/>
    <property type="evidence" value="ECO:0007669"/>
    <property type="project" value="UniProtKB-KW"/>
</dbReference>
<evidence type="ECO:0000259" key="9">
    <source>
        <dbReference type="Pfam" id="PF01431"/>
    </source>
</evidence>
<keyword evidence="3" id="KW-0645">Protease</keyword>
<name>A0A1T4PR95_9PORP</name>
<dbReference type="EMBL" id="FUXE01000019">
    <property type="protein sequence ID" value="SJZ93786.1"/>
    <property type="molecule type" value="Genomic_DNA"/>
</dbReference>
<dbReference type="PROSITE" id="PS51885">
    <property type="entry name" value="NEPRILYSIN"/>
    <property type="match status" value="1"/>
</dbReference>
<dbReference type="PANTHER" id="PTHR11733">
    <property type="entry name" value="ZINC METALLOPROTEASE FAMILY M13 NEPRILYSIN-RELATED"/>
    <property type="match status" value="1"/>
</dbReference>
<evidence type="ECO:0000256" key="8">
    <source>
        <dbReference type="SAM" id="SignalP"/>
    </source>
</evidence>
<evidence type="ECO:0000256" key="6">
    <source>
        <dbReference type="ARBA" id="ARBA00022833"/>
    </source>
</evidence>
<dbReference type="InterPro" id="IPR018497">
    <property type="entry name" value="Peptidase_M13_C"/>
</dbReference>
<dbReference type="GO" id="GO:0005886">
    <property type="term" value="C:plasma membrane"/>
    <property type="evidence" value="ECO:0007669"/>
    <property type="project" value="TreeGrafter"/>
</dbReference>
<dbReference type="AlphaFoldDB" id="A0A1T4PR95"/>
<dbReference type="Proteomes" id="UP000190121">
    <property type="component" value="Unassembled WGS sequence"/>
</dbReference>
<dbReference type="RefSeq" id="WP_078737450.1">
    <property type="nucleotide sequence ID" value="NZ_FUXE01000019.1"/>
</dbReference>
<sequence length="684" mass="78199">MKVKTLLMIPSVLGVLFTSCNSQDGTTSGSMPVEPGIDLAALDTTVNPGDDFYRYSNGGWIKANPLQPAYSRYGAFDLLRDRSIEQIHEIVVDLSAKSQKKGTNEYRVAVLYKQAMDSVTRNELGAKPILADIKEIEDIKDKAELVQKVSQWDNEGNSTLFSSYVWADEMNSDMNIMHISQKSLALGNRDYYLATDEEGKKLLDAYNSYIHKVLLLTGYSEEDAARMTANNMKISKEFAEMSFSQVELRDSRANYHMLTIDQFVKDYKGFDWKTYLAGRKLNELKQWDVKQLQFFEKFDKWFPTVDLQELKDFLVVSLIDGSASYLSDAFGEASFEFYGKTLSGRQEQHPRWRRSVNLVNGVLGEALGEVYVKKYFTPEAKEKMQTLVKNLQVALGERISTLEWMSEETKQKAHEKLNGFTVKIGYPDQWRDYSKLEISEDKSYYENLKAVTLFEHEYNMSDLNKPVDRTRWLMNPQDVNAYYLPTTNEICFPAGILQPPFFNVNADDAVNYGAIGVVIGHEMTHGFDDQGRNYDKNGNMIDWWTAEDSKKFELAAQKLVGQFDALTIVGNVKGNGKLTLGENIADQGGLLVSFLAMQKALQGKKVDLIDGFTPEQRFFIAYARVWGQNITEQEMIRLTNIDPHSLGEYRVNQTLRNLDEFFKAFNITESDKMWLAPEDRVLVW</sequence>
<proteinExistence type="inferred from homology"/>
<dbReference type="CDD" id="cd08662">
    <property type="entry name" value="M13"/>
    <property type="match status" value="1"/>
</dbReference>
<dbReference type="PRINTS" id="PR00786">
    <property type="entry name" value="NEPRILYSIN"/>
</dbReference>
<keyword evidence="6" id="KW-0862">Zinc</keyword>
<keyword evidence="4" id="KW-0479">Metal-binding</keyword>
<reference evidence="12" key="1">
    <citation type="submission" date="2017-02" db="EMBL/GenBank/DDBJ databases">
        <authorList>
            <person name="Varghese N."/>
            <person name="Submissions S."/>
        </authorList>
    </citation>
    <scope>NUCLEOTIDE SEQUENCE [LARGE SCALE GENOMIC DNA]</scope>
    <source>
        <strain evidence="12">ATCC 51356</strain>
    </source>
</reference>